<evidence type="ECO:0000256" key="3">
    <source>
        <dbReference type="SAM" id="MobiDB-lite"/>
    </source>
</evidence>
<comment type="caution">
    <text evidence="6">The sequence shown here is derived from an EMBL/GenBank/DDBJ whole genome shotgun (WGS) entry which is preliminary data.</text>
</comment>
<dbReference type="Pfam" id="PF04824">
    <property type="entry name" value="Rad21_Rec8"/>
    <property type="match status" value="1"/>
</dbReference>
<evidence type="ECO:0000259" key="5">
    <source>
        <dbReference type="Pfam" id="PF04825"/>
    </source>
</evidence>
<dbReference type="PANTHER" id="PTHR12585:SF70">
    <property type="entry name" value="RAD21_REC8 N TERMINAL DOMAIN PROTEIN (AFU_ORTHOLOGUE AFUA_6G02900)"/>
    <property type="match status" value="1"/>
</dbReference>
<organism evidence="6 7">
    <name type="scientific">Knufia fluminis</name>
    <dbReference type="NCBI Taxonomy" id="191047"/>
    <lineage>
        <taxon>Eukaryota</taxon>
        <taxon>Fungi</taxon>
        <taxon>Dikarya</taxon>
        <taxon>Ascomycota</taxon>
        <taxon>Pezizomycotina</taxon>
        <taxon>Eurotiomycetes</taxon>
        <taxon>Chaetothyriomycetidae</taxon>
        <taxon>Chaetothyriales</taxon>
        <taxon>Trichomeriaceae</taxon>
        <taxon>Knufia</taxon>
    </lineage>
</organism>
<comment type="subcellular location">
    <subcellularLocation>
        <location evidence="1">Nucleus</location>
    </subcellularLocation>
</comment>
<dbReference type="InterPro" id="IPR006909">
    <property type="entry name" value="Rad21/Rec8_C_eu"/>
</dbReference>
<dbReference type="GO" id="GO:0030892">
    <property type="term" value="C:mitotic cohesin complex"/>
    <property type="evidence" value="ECO:0007669"/>
    <property type="project" value="TreeGrafter"/>
</dbReference>
<sequence>MKVSRQTFTNHDFANKHSLDRPQTWSRDDMVYALKATLIKLTSFRLVATLGSKSSLKKITRKAIMEVNVPDACGTITDPSAPLALRLQGNLLFGVSRVFSQQCAYVLTDMQSLRDKMRGISMLLKELETDPDVATTRPEQLNLQVDPGFNIDLDLGFDLSSFDISFSSSEPSSLLSPRTLASSQTSFLEDEQMLDLEAPLEAFSSHSAGEGYGFDYAELASGAAGKVMADKAASELAIPHQPSVVEEAAFEFDEEGNIVYRDGQEEPPAIEEGGSGGLVTDDQGDFELDLGVDQHQTAKAQIPQQVFDDDVGYFGGDDELQADPDLAPQTPAGPSSPDVQQPRQSVEEEGTAEQDREETEPATGAAHQRTAKTKHVPVDNPPELQNRVLNEWNDHYLDFMEDAHAENAGKMSLAQAKRNAAYWVLDQGIGGVDAEFRGDGQEHPLAIFSGQALLDALIGPQTQGESRKRTRSATDEDDEADAGSRRVRSSPHGHEGGRGDDDGVQVMADDDQGLTLGEDEIEPEVGRHEQPPMSDHQDSMPWDVYASSKRGSRQGSVRRLMSIAPASSSAGGRIGFDFVPSSVGSKRVSRLIADSPLEQRRRLLRHSSVLAGSHQAQVDTGLGSADDDLGIGLEISDTALDRDLAGNPDATEDFELYGPAAAVSTQQAADSQWLAATLEQEAFNFLSFLQTTVEGKQADLDDEVIKENVTVTFEELLPPEGNSEVVAAQGLLHVLSLATKGLITVKQEEDFRDIDMGLVAGLATAGQDVEEEPEKEEM</sequence>
<dbReference type="CDD" id="cd21789">
    <property type="entry name" value="Rad21_Rec8_M_SpRec8p-like"/>
    <property type="match status" value="1"/>
</dbReference>
<dbReference type="AlphaFoldDB" id="A0AAN8IN75"/>
<dbReference type="InterPro" id="IPR039781">
    <property type="entry name" value="Rad21/Rec8-like"/>
</dbReference>
<name>A0AAN8IN75_9EURO</name>
<keyword evidence="7" id="KW-1185">Reference proteome</keyword>
<keyword evidence="2" id="KW-0539">Nucleus</keyword>
<feature type="domain" description="Rad21/Rec8-like protein C-terminal eukaryotic" evidence="4">
    <location>
        <begin position="708"/>
        <end position="756"/>
    </location>
</feature>
<feature type="compositionally biased region" description="Basic and acidic residues" evidence="3">
    <location>
        <begin position="492"/>
        <end position="501"/>
    </location>
</feature>
<evidence type="ECO:0000256" key="2">
    <source>
        <dbReference type="ARBA" id="ARBA00023242"/>
    </source>
</evidence>
<evidence type="ECO:0000256" key="1">
    <source>
        <dbReference type="ARBA" id="ARBA00004123"/>
    </source>
</evidence>
<proteinExistence type="predicted"/>
<evidence type="ECO:0000259" key="4">
    <source>
        <dbReference type="Pfam" id="PF04824"/>
    </source>
</evidence>
<accession>A0AAN8IN75</accession>
<feature type="compositionally biased region" description="Acidic residues" evidence="3">
    <location>
        <begin position="347"/>
        <end position="360"/>
    </location>
</feature>
<dbReference type="Pfam" id="PF04825">
    <property type="entry name" value="Rad21_Rec8_N"/>
    <property type="match status" value="1"/>
</dbReference>
<dbReference type="GO" id="GO:0005634">
    <property type="term" value="C:nucleus"/>
    <property type="evidence" value="ECO:0007669"/>
    <property type="project" value="UniProtKB-SubCell"/>
</dbReference>
<dbReference type="GO" id="GO:0007064">
    <property type="term" value="P:mitotic sister chromatid cohesion"/>
    <property type="evidence" value="ECO:0007669"/>
    <property type="project" value="TreeGrafter"/>
</dbReference>
<dbReference type="InterPro" id="IPR006910">
    <property type="entry name" value="Rad21_Rec8_N"/>
</dbReference>
<protein>
    <submittedName>
        <fullName evidence="6">R8 protein</fullName>
    </submittedName>
</protein>
<feature type="compositionally biased region" description="Acidic residues" evidence="3">
    <location>
        <begin position="508"/>
        <end position="523"/>
    </location>
</feature>
<dbReference type="Proteomes" id="UP001316803">
    <property type="component" value="Unassembled WGS sequence"/>
</dbReference>
<feature type="domain" description="Rad21/Rec8-like protein N-terminal" evidence="5">
    <location>
        <begin position="46"/>
        <end position="133"/>
    </location>
</feature>
<dbReference type="PANTHER" id="PTHR12585">
    <property type="entry name" value="SCC1 / RAD21 FAMILY MEMBER"/>
    <property type="match status" value="1"/>
</dbReference>
<dbReference type="GO" id="GO:0003682">
    <property type="term" value="F:chromatin binding"/>
    <property type="evidence" value="ECO:0007669"/>
    <property type="project" value="TreeGrafter"/>
</dbReference>
<gene>
    <name evidence="6" type="primary">rec8</name>
    <name evidence="6" type="ORF">OHC33_005203</name>
</gene>
<evidence type="ECO:0000313" key="6">
    <source>
        <dbReference type="EMBL" id="KAK5953932.1"/>
    </source>
</evidence>
<feature type="region of interest" description="Disordered" evidence="3">
    <location>
        <begin position="265"/>
        <end position="284"/>
    </location>
</feature>
<feature type="region of interest" description="Disordered" evidence="3">
    <location>
        <begin position="299"/>
        <end position="383"/>
    </location>
</feature>
<feature type="compositionally biased region" description="Acidic residues" evidence="3">
    <location>
        <begin position="307"/>
        <end position="322"/>
    </location>
</feature>
<dbReference type="EMBL" id="JAKLMC020000010">
    <property type="protein sequence ID" value="KAK5953932.1"/>
    <property type="molecule type" value="Genomic_DNA"/>
</dbReference>
<evidence type="ECO:0000313" key="7">
    <source>
        <dbReference type="Proteomes" id="UP001316803"/>
    </source>
</evidence>
<feature type="region of interest" description="Disordered" evidence="3">
    <location>
        <begin position="460"/>
        <end position="540"/>
    </location>
</feature>
<feature type="compositionally biased region" description="Basic and acidic residues" evidence="3">
    <location>
        <begin position="524"/>
        <end position="538"/>
    </location>
</feature>
<reference evidence="6 7" key="1">
    <citation type="submission" date="2022-12" db="EMBL/GenBank/DDBJ databases">
        <title>Genomic features and morphological characterization of a novel Knufia sp. strain isolated from spacecraft assembly facility.</title>
        <authorList>
            <person name="Teixeira M."/>
            <person name="Chander A.M."/>
            <person name="Stajich J.E."/>
            <person name="Venkateswaran K."/>
        </authorList>
    </citation>
    <scope>NUCLEOTIDE SEQUENCE [LARGE SCALE GENOMIC DNA]</scope>
    <source>
        <strain evidence="6 7">FJI-L2-BK-P2</strain>
    </source>
</reference>